<gene>
    <name evidence="1" type="ORF">F1559_000009</name>
</gene>
<dbReference type="AlphaFoldDB" id="A0A7J7IFG6"/>
<organism evidence="1 2">
    <name type="scientific">Cyanidiococcus yangmingshanensis</name>
    <dbReference type="NCBI Taxonomy" id="2690220"/>
    <lineage>
        <taxon>Eukaryota</taxon>
        <taxon>Rhodophyta</taxon>
        <taxon>Bangiophyceae</taxon>
        <taxon>Cyanidiales</taxon>
        <taxon>Cyanidiaceae</taxon>
        <taxon>Cyanidiococcus</taxon>
    </lineage>
</organism>
<proteinExistence type="predicted"/>
<reference evidence="1 2" key="1">
    <citation type="journal article" date="2020" name="J. Phycol.">
        <title>Comparative genome analysis reveals Cyanidiococcus gen. nov., a new extremophilic red algal genus sister to Cyanidioschyzon (Cyanidioschyzonaceae, Rhodophyta).</title>
        <authorList>
            <person name="Liu S.-L."/>
            <person name="Chiang Y.-R."/>
            <person name="Yoon H.S."/>
            <person name="Fu H.-Y."/>
        </authorList>
    </citation>
    <scope>NUCLEOTIDE SEQUENCE [LARGE SCALE GENOMIC DNA]</scope>
    <source>
        <strain evidence="1 2">THAL066</strain>
    </source>
</reference>
<sequence>MPQTESHDVQYVGEGDHLLTAMDIETTMLEARCARLSSMEAAAASTALASAMTRQATASTAKRIWRCSYRLTVSAMDDRPGVGLWITLTASASSISGFWGSALSGHDWHRPATAGA</sequence>
<protein>
    <submittedName>
        <fullName evidence="1">Uncharacterized protein</fullName>
    </submittedName>
</protein>
<keyword evidence="2" id="KW-1185">Reference proteome</keyword>
<accession>A0A7J7IFG6</accession>
<evidence type="ECO:0000313" key="1">
    <source>
        <dbReference type="EMBL" id="KAF6001845.1"/>
    </source>
</evidence>
<comment type="caution">
    <text evidence="1">The sequence shown here is derived from an EMBL/GenBank/DDBJ whole genome shotgun (WGS) entry which is preliminary data.</text>
</comment>
<name>A0A7J7IFG6_9RHOD</name>
<evidence type="ECO:0000313" key="2">
    <source>
        <dbReference type="Proteomes" id="UP000530660"/>
    </source>
</evidence>
<dbReference type="Proteomes" id="UP000530660">
    <property type="component" value="Unassembled WGS sequence"/>
</dbReference>
<dbReference type="EMBL" id="VWRR01000012">
    <property type="protein sequence ID" value="KAF6001845.1"/>
    <property type="molecule type" value="Genomic_DNA"/>
</dbReference>